<gene>
    <name evidence="1" type="ORF">CBG15_01875</name>
    <name evidence="2" type="ORF">CBG21_10615</name>
</gene>
<evidence type="ECO:0000313" key="3">
    <source>
        <dbReference type="Proteomes" id="UP000216122"/>
    </source>
</evidence>
<evidence type="ECO:0000313" key="2">
    <source>
        <dbReference type="EMBL" id="OYT00140.1"/>
    </source>
</evidence>
<reference evidence="2" key="2">
    <citation type="submission" date="2017-05" db="EMBL/GenBank/DDBJ databases">
        <authorList>
            <person name="Song R."/>
            <person name="Chenine A.L."/>
            <person name="Ruprecht R.M."/>
        </authorList>
    </citation>
    <scope>NUCLEOTIDE SEQUENCE [LARGE SCALE GENOMIC DNA]</scope>
    <source>
        <strain evidence="2">103v</strain>
    </source>
</reference>
<dbReference type="EMBL" id="NGQC01000099">
    <property type="protein sequence ID" value="OYT00140.1"/>
    <property type="molecule type" value="Genomic_DNA"/>
</dbReference>
<proteinExistence type="predicted"/>
<evidence type="ECO:0000313" key="4">
    <source>
        <dbReference type="Proteomes" id="UP000216681"/>
    </source>
</evidence>
<evidence type="ECO:0000313" key="1">
    <source>
        <dbReference type="EMBL" id="OYS95285.1"/>
    </source>
</evidence>
<dbReference type="InterPro" id="IPR019493">
    <property type="entry name" value="Bacteriocin_IIb_lactacin-rel"/>
</dbReference>
<organism evidence="2 3">
    <name type="scientific">Limosilactobacillus reuteri</name>
    <name type="common">Lactobacillus reuteri</name>
    <dbReference type="NCBI Taxonomy" id="1598"/>
    <lineage>
        <taxon>Bacteria</taxon>
        <taxon>Bacillati</taxon>
        <taxon>Bacillota</taxon>
        <taxon>Bacilli</taxon>
        <taxon>Lactobacillales</taxon>
        <taxon>Lactobacillaceae</taxon>
        <taxon>Limosilactobacillus</taxon>
    </lineage>
</organism>
<dbReference type="GO" id="GO:0042742">
    <property type="term" value="P:defense response to bacterium"/>
    <property type="evidence" value="ECO:0007669"/>
    <property type="project" value="InterPro"/>
</dbReference>
<accession>A0A256VAB9</accession>
<dbReference type="Proteomes" id="UP000216122">
    <property type="component" value="Unassembled WGS sequence"/>
</dbReference>
<dbReference type="Pfam" id="PF10439">
    <property type="entry name" value="Bacteriocin_IIc"/>
    <property type="match status" value="1"/>
</dbReference>
<dbReference type="EMBL" id="NGPX01000009">
    <property type="protein sequence ID" value="OYS95285.1"/>
    <property type="molecule type" value="Genomic_DNA"/>
</dbReference>
<reference evidence="3 4" key="3">
    <citation type="submission" date="2017-09" db="EMBL/GenBank/DDBJ databases">
        <title>Tripartite evolution among Lactobacillus johnsonii, Lactobacillus taiwanensis, Lactobacillus reuteri and their rodent host.</title>
        <authorList>
            <person name="Wang T."/>
            <person name="Knowles S."/>
            <person name="Cheng C."/>
        </authorList>
    </citation>
    <scope>NUCLEOTIDE SEQUENCE [LARGE SCALE GENOMIC DNA]</scope>
    <source>
        <strain evidence="2 3">103v</strain>
        <strain evidence="1 4">105n</strain>
    </source>
</reference>
<name>A0A256VAB9_LIMRT</name>
<protein>
    <submittedName>
        <fullName evidence="2">Uncharacterized protein</fullName>
    </submittedName>
</protein>
<reference evidence="3 4" key="1">
    <citation type="submission" date="2017-05" db="EMBL/GenBank/DDBJ databases">
        <authorList>
            <person name="Lin X.B."/>
            <person name="Stothard P."/>
            <person name="Tasseva G."/>
            <person name="Walter J."/>
        </authorList>
    </citation>
    <scope>NUCLEOTIDE SEQUENCE [LARGE SCALE GENOMIC DNA]</scope>
    <source>
        <strain evidence="3">103v</strain>
        <strain evidence="1 4">105n</strain>
    </source>
</reference>
<dbReference type="AlphaFoldDB" id="A0A256VAB9"/>
<sequence>MGGIIIMEFTTLNTEEMLEINGGWRRRDTRCVLVTGGSALVGAASGTVAGLIGGAVSGYASACL</sequence>
<comment type="caution">
    <text evidence="2">The sequence shown here is derived from an EMBL/GenBank/DDBJ whole genome shotgun (WGS) entry which is preliminary data.</text>
</comment>
<dbReference type="Proteomes" id="UP000216681">
    <property type="component" value="Unassembled WGS sequence"/>
</dbReference>